<dbReference type="AlphaFoldDB" id="A0A2U2RI96"/>
<name>A0A2U2RI96_9MICO</name>
<evidence type="ECO:0000313" key="3">
    <source>
        <dbReference type="Proteomes" id="UP000245590"/>
    </source>
</evidence>
<protein>
    <submittedName>
        <fullName evidence="2">Uncharacterized protein</fullName>
    </submittedName>
</protein>
<organism evidence="2 3">
    <name type="scientific">Brachybacterium endophyticum</name>
    <dbReference type="NCBI Taxonomy" id="2182385"/>
    <lineage>
        <taxon>Bacteria</taxon>
        <taxon>Bacillati</taxon>
        <taxon>Actinomycetota</taxon>
        <taxon>Actinomycetes</taxon>
        <taxon>Micrococcales</taxon>
        <taxon>Dermabacteraceae</taxon>
        <taxon>Brachybacterium</taxon>
    </lineage>
</organism>
<evidence type="ECO:0000313" key="2">
    <source>
        <dbReference type="EMBL" id="PWH05603.1"/>
    </source>
</evidence>
<sequence length="64" mass="7050">MACLAVVEDGVPMQTLSKQLGRGPTWVHWLLSRHDCRPHAREGRSTARRTRPTQTPGGLADTGE</sequence>
<gene>
    <name evidence="2" type="ORF">DEO23_12230</name>
</gene>
<comment type="caution">
    <text evidence="2">The sequence shown here is derived from an EMBL/GenBank/DDBJ whole genome shotgun (WGS) entry which is preliminary data.</text>
</comment>
<dbReference type="EMBL" id="QFKX01000005">
    <property type="protein sequence ID" value="PWH05603.1"/>
    <property type="molecule type" value="Genomic_DNA"/>
</dbReference>
<proteinExistence type="predicted"/>
<feature type="region of interest" description="Disordered" evidence="1">
    <location>
        <begin position="37"/>
        <end position="64"/>
    </location>
</feature>
<evidence type="ECO:0000256" key="1">
    <source>
        <dbReference type="SAM" id="MobiDB-lite"/>
    </source>
</evidence>
<keyword evidence="3" id="KW-1185">Reference proteome</keyword>
<reference evidence="2 3" key="1">
    <citation type="submission" date="2018-05" db="EMBL/GenBank/DDBJ databases">
        <title>Brachybacterium sp. M1HQ-2T, whole genome shotgun sequence.</title>
        <authorList>
            <person name="Tuo L."/>
        </authorList>
    </citation>
    <scope>NUCLEOTIDE SEQUENCE [LARGE SCALE GENOMIC DNA]</scope>
    <source>
        <strain evidence="2 3">M1HQ-2</strain>
    </source>
</reference>
<dbReference type="Proteomes" id="UP000245590">
    <property type="component" value="Unassembled WGS sequence"/>
</dbReference>
<accession>A0A2U2RI96</accession>
<dbReference type="OrthoDB" id="4793161at2"/>